<dbReference type="PANTHER" id="PTHR43479">
    <property type="entry name" value="ACREF/ENVCD OPERON REPRESSOR-RELATED"/>
    <property type="match status" value="1"/>
</dbReference>
<evidence type="ECO:0000313" key="7">
    <source>
        <dbReference type="Proteomes" id="UP000550736"/>
    </source>
</evidence>
<keyword evidence="6" id="KW-1185">Reference proteome</keyword>
<dbReference type="EMBL" id="JABBLX010000023">
    <property type="protein sequence ID" value="NMK98114.1"/>
    <property type="molecule type" value="Genomic_DNA"/>
</dbReference>
<protein>
    <submittedName>
        <fullName evidence="5">TetR family transcriptional regulator</fullName>
    </submittedName>
</protein>
<organism evidence="5 7">
    <name type="scientific">Staphylococcus capitis</name>
    <dbReference type="NCBI Taxonomy" id="29388"/>
    <lineage>
        <taxon>Bacteria</taxon>
        <taxon>Bacillati</taxon>
        <taxon>Bacillota</taxon>
        <taxon>Bacilli</taxon>
        <taxon>Bacillales</taxon>
        <taxon>Staphylococcaceae</taxon>
        <taxon>Staphylococcus</taxon>
    </lineage>
</organism>
<dbReference type="PROSITE" id="PS50977">
    <property type="entry name" value="HTH_TETR_2"/>
    <property type="match status" value="1"/>
</dbReference>
<dbReference type="SUPFAM" id="SSF46689">
    <property type="entry name" value="Homeodomain-like"/>
    <property type="match status" value="1"/>
</dbReference>
<dbReference type="InterPro" id="IPR039532">
    <property type="entry name" value="TetR_C_Firmicutes"/>
</dbReference>
<dbReference type="InterPro" id="IPR001647">
    <property type="entry name" value="HTH_TetR"/>
</dbReference>
<dbReference type="Pfam" id="PF14278">
    <property type="entry name" value="TetR_C_8"/>
    <property type="match status" value="1"/>
</dbReference>
<evidence type="ECO:0000313" key="4">
    <source>
        <dbReference type="EMBL" id="NMK54989.1"/>
    </source>
</evidence>
<dbReference type="Gene3D" id="1.10.357.10">
    <property type="entry name" value="Tetracycline Repressor, domain 2"/>
    <property type="match status" value="1"/>
</dbReference>
<dbReference type="EMBL" id="JABBMI010000069">
    <property type="protein sequence ID" value="NMK54989.1"/>
    <property type="molecule type" value="Genomic_DNA"/>
</dbReference>
<dbReference type="GO" id="GO:0003677">
    <property type="term" value="F:DNA binding"/>
    <property type="evidence" value="ECO:0007669"/>
    <property type="project" value="UniProtKB-UniRule"/>
</dbReference>
<dbReference type="Proteomes" id="UP000550736">
    <property type="component" value="Unassembled WGS sequence"/>
</dbReference>
<comment type="caution">
    <text evidence="5">The sequence shown here is derived from an EMBL/GenBank/DDBJ whole genome shotgun (WGS) entry which is preliminary data.</text>
</comment>
<proteinExistence type="predicted"/>
<dbReference type="AlphaFoldDB" id="A0A7X9ZLG1"/>
<evidence type="ECO:0000313" key="6">
    <source>
        <dbReference type="Proteomes" id="UP000538955"/>
    </source>
</evidence>
<dbReference type="InterPro" id="IPR009057">
    <property type="entry name" value="Homeodomain-like_sf"/>
</dbReference>
<name>A0A7X9ZLG1_STACP</name>
<dbReference type="RefSeq" id="WP_030062693.1">
    <property type="nucleotide sequence ID" value="NZ_AP014956.1"/>
</dbReference>
<accession>A0A7X9ZLG1</accession>
<sequence length="191" mass="22532">MPTSTQKRMIRHINKTVFELLYDYHFDEITVQKICEVAEINRSTFYRYFQDKYDLLYSLPPYMTGEIMGDPNTEHSIDTAESFKAFIYYIEQHKTVFKHLLVSSRQVDVFRSLTHASREMMLYGSKNNHNDPLALKIRESKHPEILADFYSSGIIEVLRRWVENDYNYSVDEIFETLNATLESSLNGCKNS</sequence>
<dbReference type="InterPro" id="IPR050624">
    <property type="entry name" value="HTH-type_Tx_Regulator"/>
</dbReference>
<keyword evidence="1 2" id="KW-0238">DNA-binding</keyword>
<dbReference type="Proteomes" id="UP000538955">
    <property type="component" value="Unassembled WGS sequence"/>
</dbReference>
<feature type="DNA-binding region" description="H-T-H motif" evidence="2">
    <location>
        <begin position="30"/>
        <end position="49"/>
    </location>
</feature>
<evidence type="ECO:0000256" key="2">
    <source>
        <dbReference type="PROSITE-ProRule" id="PRU00335"/>
    </source>
</evidence>
<dbReference type="PANTHER" id="PTHR43479:SF11">
    <property type="entry name" value="ACREF_ENVCD OPERON REPRESSOR-RELATED"/>
    <property type="match status" value="1"/>
</dbReference>
<reference evidence="6 7" key="1">
    <citation type="submission" date="2020-04" db="EMBL/GenBank/DDBJ databases">
        <title>The Epidemiology and Molecular Characteristics of Linezolid-Resistant Staphylococcus capitis in Huashan Hospital, Shanghai.</title>
        <authorList>
            <person name="Ding L."/>
            <person name="Li P."/>
            <person name="Yang Y."/>
            <person name="Lin D."/>
            <person name="Xu X."/>
        </authorList>
    </citation>
    <scope>NUCLEOTIDE SEQUENCE [LARGE SCALE GENOMIC DNA]</scope>
    <source>
        <strain evidence="5 7">12-86</strain>
        <strain evidence="4 6">17-84</strain>
    </source>
</reference>
<gene>
    <name evidence="5" type="ORF">HHM13_08420</name>
    <name evidence="4" type="ORF">HHM24_09670</name>
</gene>
<evidence type="ECO:0000313" key="5">
    <source>
        <dbReference type="EMBL" id="NMK98114.1"/>
    </source>
</evidence>
<feature type="domain" description="HTH tetR-type" evidence="3">
    <location>
        <begin position="7"/>
        <end position="67"/>
    </location>
</feature>
<dbReference type="Pfam" id="PF00440">
    <property type="entry name" value="TetR_N"/>
    <property type="match status" value="1"/>
</dbReference>
<evidence type="ECO:0000256" key="1">
    <source>
        <dbReference type="ARBA" id="ARBA00023125"/>
    </source>
</evidence>
<evidence type="ECO:0000259" key="3">
    <source>
        <dbReference type="PROSITE" id="PS50977"/>
    </source>
</evidence>